<dbReference type="NCBIfam" id="TIGR03949">
    <property type="entry name" value="bact_IIb_cerein"/>
    <property type="match status" value="1"/>
</dbReference>
<reference evidence="2" key="1">
    <citation type="journal article" date="2019" name="Int. J. Syst. Evol. Microbiol.">
        <title>The Global Catalogue of Microorganisms (GCM) 10K type strain sequencing project: providing services to taxonomists for standard genome sequencing and annotation.</title>
        <authorList>
            <consortium name="The Broad Institute Genomics Platform"/>
            <consortium name="The Broad Institute Genome Sequencing Center for Infectious Disease"/>
            <person name="Wu L."/>
            <person name="Ma J."/>
        </authorList>
    </citation>
    <scope>NUCLEOTIDE SEQUENCE [LARGE SCALE GENOMIC DNA]</scope>
    <source>
        <strain evidence="2">KCTC 23098</strain>
    </source>
</reference>
<dbReference type="EMBL" id="JBHUPA010000039">
    <property type="protein sequence ID" value="MFD2965690.1"/>
    <property type="molecule type" value="Genomic_DNA"/>
</dbReference>
<dbReference type="Proteomes" id="UP001597560">
    <property type="component" value="Unassembled WGS sequence"/>
</dbReference>
<comment type="caution">
    <text evidence="1">The sequence shown here is derived from an EMBL/GenBank/DDBJ whole genome shotgun (WGS) entry which is preliminary data.</text>
</comment>
<evidence type="ECO:0000313" key="1">
    <source>
        <dbReference type="EMBL" id="MFD2965690.1"/>
    </source>
</evidence>
<protein>
    <submittedName>
        <fullName evidence="1">Class IIb bacteriocin, lactobin A/cerein 7B family</fullName>
    </submittedName>
</protein>
<evidence type="ECO:0000313" key="2">
    <source>
        <dbReference type="Proteomes" id="UP001597560"/>
    </source>
</evidence>
<keyword evidence="2" id="KW-1185">Reference proteome</keyword>
<dbReference type="RefSeq" id="WP_013665175.1">
    <property type="nucleotide sequence ID" value="NZ_JAHVDN010000003.1"/>
</dbReference>
<proteinExistence type="predicted"/>
<dbReference type="InterPro" id="IPR023991">
    <property type="entry name" value="Bacteriocin_IIb_lactobn/cerein"/>
</dbReference>
<sequence length="60" mass="6337">MEALALDLKKMGLTELSAEEREEVLGGLHPFLVIGGAAAAGVAIYEAGKATGEFIYYLTH</sequence>
<accession>A0ABW6BAN5</accession>
<organism evidence="1 2">
    <name type="scientific">Olivibacter jilunii</name>
    <dbReference type="NCBI Taxonomy" id="985016"/>
    <lineage>
        <taxon>Bacteria</taxon>
        <taxon>Pseudomonadati</taxon>
        <taxon>Bacteroidota</taxon>
        <taxon>Sphingobacteriia</taxon>
        <taxon>Sphingobacteriales</taxon>
        <taxon>Sphingobacteriaceae</taxon>
        <taxon>Olivibacter</taxon>
    </lineage>
</organism>
<name>A0ABW6BAN5_9SPHI</name>
<gene>
    <name evidence="1" type="ORF">ACFS6J_28070</name>
</gene>